<dbReference type="Proteomes" id="UP000249203">
    <property type="component" value="Unassembled WGS sequence"/>
</dbReference>
<reference evidence="18 20" key="1">
    <citation type="journal article" date="2018" name="Front. Microbiol.">
        <title>Genome-Based Analysis Reveals the Taxonomy and Diversity of the Family Idiomarinaceae.</title>
        <authorList>
            <person name="Liu Y."/>
            <person name="Lai Q."/>
            <person name="Shao Z."/>
        </authorList>
    </citation>
    <scope>NUCLEOTIDE SEQUENCE [LARGE SCALE GENOMIC DNA]</scope>
    <source>
        <strain evidence="18 20">CF12-14</strain>
    </source>
</reference>
<evidence type="ECO:0000256" key="5">
    <source>
        <dbReference type="ARBA" id="ARBA00022490"/>
    </source>
</evidence>
<evidence type="ECO:0000313" key="20">
    <source>
        <dbReference type="Proteomes" id="UP000287865"/>
    </source>
</evidence>
<dbReference type="InterPro" id="IPR036291">
    <property type="entry name" value="NAD(P)-bd_dom_sf"/>
</dbReference>
<evidence type="ECO:0000256" key="3">
    <source>
        <dbReference type="ARBA" id="ARBA00008750"/>
    </source>
</evidence>
<name>A0A327WV15_9GAMM</name>
<dbReference type="InterPro" id="IPR012802">
    <property type="entry name" value="FadJ"/>
</dbReference>
<dbReference type="Gene3D" id="1.10.1040.50">
    <property type="match status" value="1"/>
</dbReference>
<dbReference type="InterPro" id="IPR001753">
    <property type="entry name" value="Enoyl-CoA_hydra/iso"/>
</dbReference>
<dbReference type="Pfam" id="PF02737">
    <property type="entry name" value="3HCDH_N"/>
    <property type="match status" value="1"/>
</dbReference>
<comment type="caution">
    <text evidence="17">The sequence shown here is derived from an EMBL/GenBank/DDBJ whole genome shotgun (WGS) entry which is preliminary data.</text>
</comment>
<dbReference type="PANTHER" id="PTHR43612:SF3">
    <property type="entry name" value="TRIFUNCTIONAL ENZYME SUBUNIT ALPHA, MITOCHONDRIAL"/>
    <property type="match status" value="1"/>
</dbReference>
<organism evidence="17 19">
    <name type="scientific">Aliidiomarina maris</name>
    <dbReference type="NCBI Taxonomy" id="531312"/>
    <lineage>
        <taxon>Bacteria</taxon>
        <taxon>Pseudomonadati</taxon>
        <taxon>Pseudomonadota</taxon>
        <taxon>Gammaproteobacteria</taxon>
        <taxon>Alteromonadales</taxon>
        <taxon>Idiomarinaceae</taxon>
        <taxon>Aliidiomarina</taxon>
    </lineage>
</organism>
<dbReference type="RefSeq" id="WP_111569525.1">
    <property type="nucleotide sequence ID" value="NZ_PIPK01000007.1"/>
</dbReference>
<keyword evidence="6" id="KW-0276">Fatty acid metabolism</keyword>
<feature type="domain" description="3-hydroxyacyl-CoA dehydrogenase C-terminal" evidence="15">
    <location>
        <begin position="508"/>
        <end position="601"/>
    </location>
</feature>
<dbReference type="InterPro" id="IPR029045">
    <property type="entry name" value="ClpP/crotonase-like_dom_sf"/>
</dbReference>
<dbReference type="AlphaFoldDB" id="A0A327WV15"/>
<dbReference type="PROSITE" id="PS00067">
    <property type="entry name" value="3HCDH"/>
    <property type="match status" value="1"/>
</dbReference>
<evidence type="ECO:0000256" key="13">
    <source>
        <dbReference type="ARBA" id="ARBA00023268"/>
    </source>
</evidence>
<dbReference type="PANTHER" id="PTHR43612">
    <property type="entry name" value="TRIFUNCTIONAL ENZYME SUBUNIT ALPHA"/>
    <property type="match status" value="1"/>
</dbReference>
<dbReference type="Proteomes" id="UP000287865">
    <property type="component" value="Unassembled WGS sequence"/>
</dbReference>
<protein>
    <recommendedName>
        <fullName evidence="4">enoyl-CoA hydratase</fullName>
        <ecNumber evidence="4">4.2.1.17</ecNumber>
    </recommendedName>
</protein>
<evidence type="ECO:0000313" key="17">
    <source>
        <dbReference type="EMBL" id="RAJ96865.1"/>
    </source>
</evidence>
<evidence type="ECO:0000256" key="14">
    <source>
        <dbReference type="ARBA" id="ARBA00049556"/>
    </source>
</evidence>
<feature type="domain" description="3-hydroxyacyl-CoA dehydrogenase NAD binding" evidence="16">
    <location>
        <begin position="326"/>
        <end position="505"/>
    </location>
</feature>
<evidence type="ECO:0000256" key="2">
    <source>
        <dbReference type="ARBA" id="ARBA00007005"/>
    </source>
</evidence>
<dbReference type="SUPFAM" id="SSF48179">
    <property type="entry name" value="6-phosphogluconate dehydrogenase C-terminal domain-like"/>
    <property type="match status" value="2"/>
</dbReference>
<dbReference type="InterPro" id="IPR008927">
    <property type="entry name" value="6-PGluconate_DH-like_C_sf"/>
</dbReference>
<evidence type="ECO:0000313" key="19">
    <source>
        <dbReference type="Proteomes" id="UP000249203"/>
    </source>
</evidence>
<dbReference type="InterPro" id="IPR006180">
    <property type="entry name" value="3-OHacyl-CoA_DH_CS"/>
</dbReference>
<dbReference type="OrthoDB" id="5389341at2"/>
<dbReference type="InterPro" id="IPR006108">
    <property type="entry name" value="3HC_DH_C"/>
</dbReference>
<dbReference type="FunFam" id="3.40.50.720:FF:000009">
    <property type="entry name" value="Fatty oxidation complex, alpha subunit"/>
    <property type="match status" value="1"/>
</dbReference>
<keyword evidence="9" id="KW-0520">NAD</keyword>
<evidence type="ECO:0000256" key="6">
    <source>
        <dbReference type="ARBA" id="ARBA00022832"/>
    </source>
</evidence>
<dbReference type="NCBIfam" id="TIGR02440">
    <property type="entry name" value="FadJ"/>
    <property type="match status" value="1"/>
</dbReference>
<evidence type="ECO:0000256" key="11">
    <source>
        <dbReference type="ARBA" id="ARBA00023235"/>
    </source>
</evidence>
<dbReference type="GO" id="GO:0016509">
    <property type="term" value="F:long-chain (3S)-3-hydroxyacyl-CoA dehydrogenase (NAD+) activity"/>
    <property type="evidence" value="ECO:0007669"/>
    <property type="project" value="TreeGrafter"/>
</dbReference>
<dbReference type="NCBIfam" id="NF008363">
    <property type="entry name" value="PRK11154.1"/>
    <property type="match status" value="1"/>
</dbReference>
<evidence type="ECO:0000313" key="18">
    <source>
        <dbReference type="EMBL" id="RUO24195.1"/>
    </source>
</evidence>
<keyword evidence="11" id="KW-0413">Isomerase</keyword>
<evidence type="ECO:0000256" key="4">
    <source>
        <dbReference type="ARBA" id="ARBA00012076"/>
    </source>
</evidence>
<dbReference type="CDD" id="cd06558">
    <property type="entry name" value="crotonase-like"/>
    <property type="match status" value="1"/>
</dbReference>
<reference evidence="17 19" key="2">
    <citation type="submission" date="2018-06" db="EMBL/GenBank/DDBJ databases">
        <title>Genomic Encyclopedia of Type Strains, Phase III (KMG-III): the genomes of soil and plant-associated and newly described type strains.</title>
        <authorList>
            <person name="Whitman W."/>
        </authorList>
    </citation>
    <scope>NUCLEOTIDE SEQUENCE [LARGE SCALE GENOMIC DNA]</scope>
    <source>
        <strain evidence="17 19">CGMCC 1.15366</strain>
    </source>
</reference>
<evidence type="ECO:0000259" key="16">
    <source>
        <dbReference type="Pfam" id="PF02737"/>
    </source>
</evidence>
<keyword evidence="20" id="KW-1185">Reference proteome</keyword>
<dbReference type="GO" id="GO:0006635">
    <property type="term" value="P:fatty acid beta-oxidation"/>
    <property type="evidence" value="ECO:0007669"/>
    <property type="project" value="UniProtKB-UniPathway"/>
</dbReference>
<keyword evidence="5" id="KW-0963">Cytoplasm</keyword>
<dbReference type="Gene3D" id="3.90.226.10">
    <property type="entry name" value="2-enoyl-CoA Hydratase, Chain A, domain 1"/>
    <property type="match status" value="1"/>
</dbReference>
<keyword evidence="12" id="KW-0456">Lyase</keyword>
<dbReference type="SUPFAM" id="SSF51735">
    <property type="entry name" value="NAD(P)-binding Rossmann-fold domains"/>
    <property type="match status" value="1"/>
</dbReference>
<accession>A0A327WV15</accession>
<evidence type="ECO:0000256" key="9">
    <source>
        <dbReference type="ARBA" id="ARBA00023027"/>
    </source>
</evidence>
<comment type="similarity">
    <text evidence="2">In the central section; belongs to the 3-hydroxyacyl-CoA dehydrogenase family.</text>
</comment>
<keyword evidence="8" id="KW-0560">Oxidoreductase</keyword>
<keyword evidence="10" id="KW-0443">Lipid metabolism</keyword>
<feature type="domain" description="3-hydroxyacyl-CoA dehydrogenase C-terminal" evidence="15">
    <location>
        <begin position="631"/>
        <end position="715"/>
    </location>
</feature>
<dbReference type="Gene3D" id="3.40.50.720">
    <property type="entry name" value="NAD(P)-binding Rossmann-like Domain"/>
    <property type="match status" value="1"/>
</dbReference>
<dbReference type="SUPFAM" id="SSF52096">
    <property type="entry name" value="ClpP/crotonase"/>
    <property type="match status" value="1"/>
</dbReference>
<dbReference type="GO" id="GO:0070403">
    <property type="term" value="F:NAD+ binding"/>
    <property type="evidence" value="ECO:0007669"/>
    <property type="project" value="InterPro"/>
</dbReference>
<evidence type="ECO:0000256" key="8">
    <source>
        <dbReference type="ARBA" id="ARBA00023002"/>
    </source>
</evidence>
<dbReference type="FunFam" id="3.90.226.10:FF:000011">
    <property type="entry name" value="Fatty acid oxidation complex subunit alpha"/>
    <property type="match status" value="1"/>
</dbReference>
<evidence type="ECO:0000256" key="7">
    <source>
        <dbReference type="ARBA" id="ARBA00022963"/>
    </source>
</evidence>
<comment type="pathway">
    <text evidence="1">Lipid metabolism; fatty acid beta-oxidation.</text>
</comment>
<evidence type="ECO:0000256" key="12">
    <source>
        <dbReference type="ARBA" id="ARBA00023239"/>
    </source>
</evidence>
<comment type="catalytic activity">
    <reaction evidence="14">
        <text>a (3S)-3-hydroxyacyl-CoA + NAD(+) = a 3-oxoacyl-CoA + NADH + H(+)</text>
        <dbReference type="Rhea" id="RHEA:22432"/>
        <dbReference type="ChEBI" id="CHEBI:15378"/>
        <dbReference type="ChEBI" id="CHEBI:57318"/>
        <dbReference type="ChEBI" id="CHEBI:57540"/>
        <dbReference type="ChEBI" id="CHEBI:57945"/>
        <dbReference type="ChEBI" id="CHEBI:90726"/>
        <dbReference type="EC" id="1.1.1.35"/>
    </reaction>
</comment>
<keyword evidence="7" id="KW-0442">Lipid degradation</keyword>
<evidence type="ECO:0000256" key="10">
    <source>
        <dbReference type="ARBA" id="ARBA00023098"/>
    </source>
</evidence>
<comment type="similarity">
    <text evidence="3">In the N-terminal section; belongs to the enoyl-CoA hydratase/isomerase family.</text>
</comment>
<dbReference type="UniPathway" id="UPA00659"/>
<dbReference type="Pfam" id="PF00725">
    <property type="entry name" value="3HCDH"/>
    <property type="match status" value="2"/>
</dbReference>
<dbReference type="InterPro" id="IPR006176">
    <property type="entry name" value="3-OHacyl-CoA_DH_NAD-bd"/>
</dbReference>
<dbReference type="GO" id="GO:0008692">
    <property type="term" value="F:3-hydroxybutyryl-CoA epimerase activity"/>
    <property type="evidence" value="ECO:0007669"/>
    <property type="project" value="InterPro"/>
</dbReference>
<proteinExistence type="inferred from homology"/>
<dbReference type="InterPro" id="IPR050136">
    <property type="entry name" value="FA_oxidation_alpha_subunit"/>
</dbReference>
<keyword evidence="13" id="KW-0511">Multifunctional enzyme</keyword>
<evidence type="ECO:0000259" key="15">
    <source>
        <dbReference type="Pfam" id="PF00725"/>
    </source>
</evidence>
<dbReference type="EMBL" id="QLMD01000007">
    <property type="protein sequence ID" value="RAJ96865.1"/>
    <property type="molecule type" value="Genomic_DNA"/>
</dbReference>
<dbReference type="EMBL" id="PIPK01000007">
    <property type="protein sequence ID" value="RUO24195.1"/>
    <property type="molecule type" value="Genomic_DNA"/>
</dbReference>
<sequence>MTDTLHPELATTNSPASTSAFTLAKREDGIAVITIDVPGESMNTLKASFADEVTALLDQIEEDSSIQGVVLISGKPSSFVAGADIRMISECKTAADAESLARQGQALFDRIEQQRIPFIAAIHGACLGGGLELALACHGRVISDSPKTVMGLPEVQLGLLPGSGGTQRLPRVVGVQQGLTMMLTGKQLRPNQAKKLALANDVVPHSILLAAAVELAKKGKPKKAKAKQGALQKLLEGPLKNVLFNKAREQAQKKAKGNYPAIDRIIDTVKHGVEKGFKAGLELEAKNFGELAMTPQSQQLRNIFFATTEMKKETGADGVQPEKVKKAAVLGGGLMGGGIAHVTISKAKVPVRLKDIGQEGIKNALNYHYQLLKPRAKKRIIRQSELEKQMLMLSPTVDYSGFKDTDIVIEAVFEDLALKQSMVADVEREAKPTTIFATNTSSLPITKIAAKAERPEHVIGLHYFSPVEKMPLAEIITHSGTSAKTIATTVAFAKAQGKTPIVVRDGAGFYVNRILAPYMNEAARLLLAGEPIEHLDKSLVQFGFPVGPITLLDEVGIDVGAKVAPILRDELGERFSAPAAFDKLLDDGRKGRKTKKGFYQYGSGKKGKEVDSSVYQVLGITPSQNLTQEQVVERCIYPMLNEAAWCLQDDIIRSPRDGDIGAIFGIGFPPFLGGPFRYMDSLGIAQVVATLQRLEQEHGSRYAPCDLLVQMAKDNTRFYV</sequence>
<dbReference type="EC" id="4.2.1.17" evidence="4"/>
<gene>
    <name evidence="17" type="ORF">B0I24_10775</name>
    <name evidence="18" type="ORF">CWE07_08905</name>
</gene>
<dbReference type="GO" id="GO:0004300">
    <property type="term" value="F:enoyl-CoA hydratase activity"/>
    <property type="evidence" value="ECO:0007669"/>
    <property type="project" value="UniProtKB-EC"/>
</dbReference>
<evidence type="ECO:0000256" key="1">
    <source>
        <dbReference type="ARBA" id="ARBA00005005"/>
    </source>
</evidence>
<dbReference type="Pfam" id="PF00378">
    <property type="entry name" value="ECH_1"/>
    <property type="match status" value="1"/>
</dbReference>